<dbReference type="RefSeq" id="WP_188501914.1">
    <property type="nucleotide sequence ID" value="NZ_BMFP01000005.1"/>
</dbReference>
<protein>
    <submittedName>
        <fullName evidence="1">Uncharacterized protein</fullName>
    </submittedName>
</protein>
<organism evidence="1 2">
    <name type="scientific">Pontibacter amylolyticus</name>
    <dbReference type="NCBI Taxonomy" id="1424080"/>
    <lineage>
        <taxon>Bacteria</taxon>
        <taxon>Pseudomonadati</taxon>
        <taxon>Bacteroidota</taxon>
        <taxon>Cytophagia</taxon>
        <taxon>Cytophagales</taxon>
        <taxon>Hymenobacteraceae</taxon>
        <taxon>Pontibacter</taxon>
    </lineage>
</organism>
<evidence type="ECO:0000313" key="1">
    <source>
        <dbReference type="EMBL" id="GGG20418.1"/>
    </source>
</evidence>
<gene>
    <name evidence="1" type="ORF">GCM10011323_25600</name>
</gene>
<proteinExistence type="predicted"/>
<comment type="caution">
    <text evidence="1">The sequence shown here is derived from an EMBL/GenBank/DDBJ whole genome shotgun (WGS) entry which is preliminary data.</text>
</comment>
<accession>A0ABQ1WA27</accession>
<name>A0ABQ1WA27_9BACT</name>
<keyword evidence="2" id="KW-1185">Reference proteome</keyword>
<reference evidence="2" key="1">
    <citation type="journal article" date="2019" name="Int. J. Syst. Evol. Microbiol.">
        <title>The Global Catalogue of Microorganisms (GCM) 10K type strain sequencing project: providing services to taxonomists for standard genome sequencing and annotation.</title>
        <authorList>
            <consortium name="The Broad Institute Genomics Platform"/>
            <consortium name="The Broad Institute Genome Sequencing Center for Infectious Disease"/>
            <person name="Wu L."/>
            <person name="Ma J."/>
        </authorList>
    </citation>
    <scope>NUCLEOTIDE SEQUENCE [LARGE SCALE GENOMIC DNA]</scope>
    <source>
        <strain evidence="2">CGMCC 1.12749</strain>
    </source>
</reference>
<sequence length="129" mass="14891">MEFDYDKFLVELQVQNLSKEEAAQAVYQEIRDAENQKAGFLDQATENPDFFTYIGSQVDSYITYLKVLHNKIAPQGQYAPDEQVYRPDMEVINRTLELVQYLEKVEQGKLGNKEVTTQKTNLNMTSADI</sequence>
<evidence type="ECO:0000313" key="2">
    <source>
        <dbReference type="Proteomes" id="UP000634043"/>
    </source>
</evidence>
<dbReference type="Proteomes" id="UP000634043">
    <property type="component" value="Unassembled WGS sequence"/>
</dbReference>
<dbReference type="EMBL" id="BMFP01000005">
    <property type="protein sequence ID" value="GGG20418.1"/>
    <property type="molecule type" value="Genomic_DNA"/>
</dbReference>